<evidence type="ECO:0000256" key="1">
    <source>
        <dbReference type="SAM" id="MobiDB-lite"/>
    </source>
</evidence>
<accession>A0ABY1CW77</accession>
<evidence type="ECO:0000313" key="2">
    <source>
        <dbReference type="EMBL" id="SEU39680.1"/>
    </source>
</evidence>
<protein>
    <submittedName>
        <fullName evidence="2">Uncharacterized protein</fullName>
    </submittedName>
</protein>
<dbReference type="EMBL" id="FOIB01000014">
    <property type="protein sequence ID" value="SEU39680.1"/>
    <property type="molecule type" value="Genomic_DNA"/>
</dbReference>
<gene>
    <name evidence="2" type="ORF">SAMN05443572_114156</name>
</gene>
<name>A0ABY1CW77_MYXFU</name>
<organism evidence="2 3">
    <name type="scientific">Myxococcus fulvus</name>
    <dbReference type="NCBI Taxonomy" id="33"/>
    <lineage>
        <taxon>Bacteria</taxon>
        <taxon>Pseudomonadati</taxon>
        <taxon>Myxococcota</taxon>
        <taxon>Myxococcia</taxon>
        <taxon>Myxococcales</taxon>
        <taxon>Cystobacterineae</taxon>
        <taxon>Myxococcaceae</taxon>
        <taxon>Myxococcus</taxon>
    </lineage>
</organism>
<dbReference type="Proteomes" id="UP000183760">
    <property type="component" value="Unassembled WGS sequence"/>
</dbReference>
<evidence type="ECO:0000313" key="3">
    <source>
        <dbReference type="Proteomes" id="UP000183760"/>
    </source>
</evidence>
<feature type="region of interest" description="Disordered" evidence="1">
    <location>
        <begin position="24"/>
        <end position="56"/>
    </location>
</feature>
<reference evidence="2 3" key="1">
    <citation type="submission" date="2016-10" db="EMBL/GenBank/DDBJ databases">
        <authorList>
            <person name="Varghese N."/>
            <person name="Submissions S."/>
        </authorList>
    </citation>
    <scope>NUCLEOTIDE SEQUENCE [LARGE SCALE GENOMIC DNA]</scope>
    <source>
        <strain evidence="2 3">DSM 16525</strain>
    </source>
</reference>
<sequence>MKPAGCMVRCNACERASAVPDASTLRADAPMPSSNRGGTRSVAWGPGRSGESMSSRASWPLLQLGVPRTRTAAPLLARGGSKFRPMAGRRTCGPGRFRTVAPTFSCSDSKSGLPRMRNADADRAADLVWRAPGPMRRVRDVGRWMPDRAARGAGPRSMKRRRAVSAFGDDSRSGLIPVRVRLGPRLRHGQQQRATGGCPHHHDALQPDEGAASRWPSSREEQTPQRRLRPPPDGCEAVRAVRR</sequence>
<feature type="region of interest" description="Disordered" evidence="1">
    <location>
        <begin position="147"/>
        <end position="168"/>
    </location>
</feature>
<proteinExistence type="predicted"/>
<comment type="caution">
    <text evidence="2">The sequence shown here is derived from an EMBL/GenBank/DDBJ whole genome shotgun (WGS) entry which is preliminary data.</text>
</comment>
<feature type="region of interest" description="Disordered" evidence="1">
    <location>
        <begin position="183"/>
        <end position="243"/>
    </location>
</feature>
<keyword evidence="3" id="KW-1185">Reference proteome</keyword>